<reference evidence="2 3" key="1">
    <citation type="journal article" date="2024" name="Proc. Natl. Acad. Sci. U.S.A.">
        <title>The genetic regulatory architecture and epigenomic basis for age-related changes in rattlesnake venom.</title>
        <authorList>
            <person name="Hogan M.P."/>
            <person name="Holding M.L."/>
            <person name="Nystrom G.S."/>
            <person name="Colston T.J."/>
            <person name="Bartlett D.A."/>
            <person name="Mason A.J."/>
            <person name="Ellsworth S.A."/>
            <person name="Rautsaw R.M."/>
            <person name="Lawrence K.C."/>
            <person name="Strickland J.L."/>
            <person name="He B."/>
            <person name="Fraser P."/>
            <person name="Margres M.J."/>
            <person name="Gilbert D.M."/>
            <person name="Gibbs H.L."/>
            <person name="Parkinson C.L."/>
            <person name="Rokyta D.R."/>
        </authorList>
    </citation>
    <scope>NUCLEOTIDE SEQUENCE [LARGE SCALE GENOMIC DNA]</scope>
    <source>
        <strain evidence="2">DRR0105</strain>
    </source>
</reference>
<feature type="compositionally biased region" description="Basic and acidic residues" evidence="1">
    <location>
        <begin position="1"/>
        <end position="28"/>
    </location>
</feature>
<accession>A0AAW1B0Z3</accession>
<sequence length="123" mass="14086">MKQEAKESVKNEIHTTGEKLEQQTREEWWESNQEDQPEILLDTCGLSEEILEEAETTAGQSSQLGEITKNLEYPTSLDKDLPGPRTFPHDVTTLDSSAQKERVFGPMHLNMMAEIQMRLQKPK</sequence>
<keyword evidence="3" id="KW-1185">Reference proteome</keyword>
<name>A0AAW1B0Z3_CROAD</name>
<protein>
    <submittedName>
        <fullName evidence="2">GOLGA6L6: putative golgin subfamily A member 6-like 6</fullName>
    </submittedName>
</protein>
<comment type="caution">
    <text evidence="2">The sequence shown here is derived from an EMBL/GenBank/DDBJ whole genome shotgun (WGS) entry which is preliminary data.</text>
</comment>
<organism evidence="2 3">
    <name type="scientific">Crotalus adamanteus</name>
    <name type="common">Eastern diamondback rattlesnake</name>
    <dbReference type="NCBI Taxonomy" id="8729"/>
    <lineage>
        <taxon>Eukaryota</taxon>
        <taxon>Metazoa</taxon>
        <taxon>Chordata</taxon>
        <taxon>Craniata</taxon>
        <taxon>Vertebrata</taxon>
        <taxon>Euteleostomi</taxon>
        <taxon>Lepidosauria</taxon>
        <taxon>Squamata</taxon>
        <taxon>Bifurcata</taxon>
        <taxon>Unidentata</taxon>
        <taxon>Episquamata</taxon>
        <taxon>Toxicofera</taxon>
        <taxon>Serpentes</taxon>
        <taxon>Colubroidea</taxon>
        <taxon>Viperidae</taxon>
        <taxon>Crotalinae</taxon>
        <taxon>Crotalus</taxon>
    </lineage>
</organism>
<dbReference type="Proteomes" id="UP001474421">
    <property type="component" value="Unassembled WGS sequence"/>
</dbReference>
<evidence type="ECO:0000313" key="2">
    <source>
        <dbReference type="EMBL" id="KAK9395478.1"/>
    </source>
</evidence>
<evidence type="ECO:0000313" key="3">
    <source>
        <dbReference type="Proteomes" id="UP001474421"/>
    </source>
</evidence>
<gene>
    <name evidence="2" type="ORF">NXF25_018839</name>
</gene>
<proteinExistence type="predicted"/>
<feature type="region of interest" description="Disordered" evidence="1">
    <location>
        <begin position="1"/>
        <end position="35"/>
    </location>
</feature>
<dbReference type="EMBL" id="JAOTOJ010000009">
    <property type="protein sequence ID" value="KAK9395478.1"/>
    <property type="molecule type" value="Genomic_DNA"/>
</dbReference>
<dbReference type="AlphaFoldDB" id="A0AAW1B0Z3"/>
<evidence type="ECO:0000256" key="1">
    <source>
        <dbReference type="SAM" id="MobiDB-lite"/>
    </source>
</evidence>